<dbReference type="PROSITE" id="PS00330">
    <property type="entry name" value="HEMOLYSIN_CALCIUM"/>
    <property type="match status" value="2"/>
</dbReference>
<dbReference type="Gene3D" id="3.60.10.10">
    <property type="entry name" value="Endonuclease/exonuclease/phosphatase"/>
    <property type="match status" value="1"/>
</dbReference>
<evidence type="ECO:0000313" key="4">
    <source>
        <dbReference type="Proteomes" id="UP000334019"/>
    </source>
</evidence>
<keyword evidence="3" id="KW-0378">Hydrolase</keyword>
<dbReference type="AlphaFoldDB" id="A0A5Q2RQA6"/>
<keyword evidence="3" id="KW-0540">Nuclease</keyword>
<protein>
    <submittedName>
        <fullName evidence="3">ExeM/NucH family extracellular endonuclease</fullName>
    </submittedName>
</protein>
<name>A0A5Q2RQA6_9ACTN</name>
<dbReference type="PRINTS" id="PR00313">
    <property type="entry name" value="CABNDNGRPT"/>
</dbReference>
<dbReference type="InterPro" id="IPR018511">
    <property type="entry name" value="Hemolysin-typ_Ca-bd_CS"/>
</dbReference>
<proteinExistence type="predicted"/>
<dbReference type="InterPro" id="IPR001343">
    <property type="entry name" value="Hemolysn_Ca-bd"/>
</dbReference>
<gene>
    <name evidence="3" type="ORF">GH723_09915</name>
</gene>
<dbReference type="PANTHER" id="PTHR42834:SF1">
    <property type="entry name" value="ENDONUCLEASE_EXONUCLEASE_PHOSPHATASE FAMILY PROTEIN (AFU_ORTHOLOGUE AFUA_3G09210)"/>
    <property type="match status" value="1"/>
</dbReference>
<dbReference type="Gene3D" id="2.150.10.10">
    <property type="entry name" value="Serralysin-like metalloprotease, C-terminal"/>
    <property type="match status" value="1"/>
</dbReference>
<dbReference type="InterPro" id="IPR005135">
    <property type="entry name" value="Endo/exonuclease/phosphatase"/>
</dbReference>
<evidence type="ECO:0000256" key="1">
    <source>
        <dbReference type="SAM" id="MobiDB-lite"/>
    </source>
</evidence>
<organism evidence="3 4">
    <name type="scientific">Actinomarinicola tropica</name>
    <dbReference type="NCBI Taxonomy" id="2789776"/>
    <lineage>
        <taxon>Bacteria</taxon>
        <taxon>Bacillati</taxon>
        <taxon>Actinomycetota</taxon>
        <taxon>Acidimicrobiia</taxon>
        <taxon>Acidimicrobiales</taxon>
        <taxon>Iamiaceae</taxon>
        <taxon>Actinomarinicola</taxon>
    </lineage>
</organism>
<dbReference type="InterPro" id="IPR011049">
    <property type="entry name" value="Serralysin-like_metalloprot_C"/>
</dbReference>
<keyword evidence="3" id="KW-0255">Endonuclease</keyword>
<dbReference type="InterPro" id="IPR036691">
    <property type="entry name" value="Endo/exonu/phosph_ase_sf"/>
</dbReference>
<feature type="domain" description="Endonuclease/exonuclease/phosphatase" evidence="2">
    <location>
        <begin position="494"/>
        <end position="796"/>
    </location>
</feature>
<reference evidence="3 4" key="1">
    <citation type="submission" date="2019-11" db="EMBL/GenBank/DDBJ databases">
        <authorList>
            <person name="He Y."/>
        </authorList>
    </citation>
    <scope>NUCLEOTIDE SEQUENCE [LARGE SCALE GENOMIC DNA]</scope>
    <source>
        <strain evidence="3 4">SCSIO 58843</strain>
    </source>
</reference>
<dbReference type="RefSeq" id="WP_153759492.1">
    <property type="nucleotide sequence ID" value="NZ_CP045851.1"/>
</dbReference>
<keyword evidence="4" id="KW-1185">Reference proteome</keyword>
<dbReference type="SUPFAM" id="SSF56219">
    <property type="entry name" value="DNase I-like"/>
    <property type="match status" value="1"/>
</dbReference>
<dbReference type="PANTHER" id="PTHR42834">
    <property type="entry name" value="ENDONUCLEASE/EXONUCLEASE/PHOSPHATASE FAMILY PROTEIN (AFU_ORTHOLOGUE AFUA_3G09210)"/>
    <property type="match status" value="1"/>
</dbReference>
<dbReference type="NCBIfam" id="NF033681">
    <property type="entry name" value="ExeM_NucH_DNase"/>
    <property type="match status" value="1"/>
</dbReference>
<dbReference type="SUPFAM" id="SSF51120">
    <property type="entry name" value="beta-Roll"/>
    <property type="match status" value="1"/>
</dbReference>
<dbReference type="EMBL" id="CP045851">
    <property type="protein sequence ID" value="QGG95385.1"/>
    <property type="molecule type" value="Genomic_DNA"/>
</dbReference>
<dbReference type="CDD" id="cd10283">
    <property type="entry name" value="MnuA_DNase1-like"/>
    <property type="match status" value="1"/>
</dbReference>
<evidence type="ECO:0000259" key="2">
    <source>
        <dbReference type="Pfam" id="PF03372"/>
    </source>
</evidence>
<dbReference type="Proteomes" id="UP000334019">
    <property type="component" value="Chromosome"/>
</dbReference>
<dbReference type="GO" id="GO:0005509">
    <property type="term" value="F:calcium ion binding"/>
    <property type="evidence" value="ECO:0007669"/>
    <property type="project" value="InterPro"/>
</dbReference>
<evidence type="ECO:0000313" key="3">
    <source>
        <dbReference type="EMBL" id="QGG95385.1"/>
    </source>
</evidence>
<dbReference type="Pfam" id="PF00353">
    <property type="entry name" value="HemolysinCabind"/>
    <property type="match status" value="1"/>
</dbReference>
<accession>A0A5Q2RQA6</accession>
<dbReference type="GO" id="GO:0004519">
    <property type="term" value="F:endonuclease activity"/>
    <property type="evidence" value="ECO:0007669"/>
    <property type="project" value="UniProtKB-KW"/>
</dbReference>
<dbReference type="KEGG" id="atq:GH723_09915"/>
<feature type="region of interest" description="Disordered" evidence="1">
    <location>
        <begin position="912"/>
        <end position="938"/>
    </location>
</feature>
<dbReference type="Pfam" id="PF03372">
    <property type="entry name" value="Exo_endo_phos"/>
    <property type="match status" value="1"/>
</dbReference>
<sequence length="938" mass="96622">MGTSAQRQVADAYGRRRAHGLRGRVALVAALLGMLGLAAAPPTSADATGALVISGVIDGPLTGGLPKAVELTVVEDIDDLSAYGLESASNGQPSVGPEMTLPAGPASAGDRIHVATESPGFEAFFGFPPDATHGNAVNINGDDAIVLWHDGARVDVFGEIGVDGTGTPWEHTDGWAYRRDGTGQDGAAFQLGSWSFSGVDALDGAATNDTADVPFPIGTYSPVGDPGGPGEPDVVDVHDVQGAGAASPLLGTTVTVDAVVVGDFQAGRPDESGDLGGFFVQEPDVDADDDPTTSEGLFVFHDATDVAVGDLVTVTGTVSEFATVTQLTGASVTVDASGVDLPSAAAVVLPTSLEDPAVDWERHEGMRTQLDQALAVTEQFTHGRYGEVVLSAIGAQDHPNQVADPASPDADAVATLNQLARIQLDDGRTTENPDPTPYLQTDGTLRDGDLVSDLVGVVHFSFGDYEIHPVVEPTFQRANDRPPVPDVGGSLRFASFNVLNYFTTLGSRGADTAEELEDQAGKIVAALVELDADVVGLIEIENNAPVAVDDLVARLNAAGTRTYAAVPTGPIGTDEIAVAFIYDTATVELVGEPHVLDAAVSPAYLDDLNRPALAQTFRDVATGGEVTAAINHLKSKGSACTTTANPGDPAYGVEPYTADPEVPSDRQGNCNLTRTAAAQVLGQWLAEIDPTGRTLILGDLNSYANEDPIRALEALGYRDLVEATVGGNSWDVGGHTYVFDGEHGSLDYAMAGPGLLEDVTGAAPWHVNADEPPALDYNDWNPDGNIRPDPFRSSDHDPVLVGLALPAPAPTFSCNGLALDEAGWRAWASDNGYRLLLGSAGPDLLVAFPPGRPVLALGGDGDDLVVGSARDDVVCAGPGHDLVVAGAGDDHVEGGPGNDLLLGGPGRDVLRGGPGDDVLLGGPGRDDLDGGSGRNLLM</sequence>
<dbReference type="InterPro" id="IPR047971">
    <property type="entry name" value="ExeM-like"/>
</dbReference>
<dbReference type="CDD" id="cd04486">
    <property type="entry name" value="YhcR_OBF_like"/>
    <property type="match status" value="1"/>
</dbReference>